<evidence type="ECO:0000256" key="4">
    <source>
        <dbReference type="SAM" id="MobiDB-lite"/>
    </source>
</evidence>
<dbReference type="InterPro" id="IPR003591">
    <property type="entry name" value="Leu-rich_rpt_typical-subtyp"/>
</dbReference>
<dbReference type="SUPFAM" id="SSF52058">
    <property type="entry name" value="L domain-like"/>
    <property type="match status" value="1"/>
</dbReference>
<evidence type="ECO:0000256" key="2">
    <source>
        <dbReference type="ARBA" id="ARBA00022729"/>
    </source>
</evidence>
<dbReference type="PANTHER" id="PTHR24369:SF210">
    <property type="entry name" value="CHAOPTIN-RELATED"/>
    <property type="match status" value="1"/>
</dbReference>
<dbReference type="SMART" id="SM00365">
    <property type="entry name" value="LRR_SD22"/>
    <property type="match status" value="6"/>
</dbReference>
<gene>
    <name evidence="7" type="ORF">HERILL_LOCUS1873</name>
</gene>
<reference evidence="7 8" key="1">
    <citation type="submission" date="2020-11" db="EMBL/GenBank/DDBJ databases">
        <authorList>
            <person name="Wallbank WR R."/>
            <person name="Pardo Diaz C."/>
            <person name="Kozak K."/>
            <person name="Martin S."/>
            <person name="Jiggins C."/>
            <person name="Moest M."/>
            <person name="Warren A I."/>
            <person name="Generalovic N T."/>
            <person name="Byers J.R.P. K."/>
            <person name="Montejo-Kovacevich G."/>
            <person name="Yen C E."/>
        </authorList>
    </citation>
    <scope>NUCLEOTIDE SEQUENCE [LARGE SCALE GENOMIC DNA]</scope>
</reference>
<keyword evidence="8" id="KW-1185">Reference proteome</keyword>
<dbReference type="GO" id="GO:0005886">
    <property type="term" value="C:plasma membrane"/>
    <property type="evidence" value="ECO:0007669"/>
    <property type="project" value="TreeGrafter"/>
</dbReference>
<dbReference type="SMART" id="SM00082">
    <property type="entry name" value="LRRCT"/>
    <property type="match status" value="1"/>
</dbReference>
<dbReference type="Proteomes" id="UP000594454">
    <property type="component" value="Chromosome 1"/>
</dbReference>
<organism evidence="7 8">
    <name type="scientific">Hermetia illucens</name>
    <name type="common">Black soldier fly</name>
    <dbReference type="NCBI Taxonomy" id="343691"/>
    <lineage>
        <taxon>Eukaryota</taxon>
        <taxon>Metazoa</taxon>
        <taxon>Ecdysozoa</taxon>
        <taxon>Arthropoda</taxon>
        <taxon>Hexapoda</taxon>
        <taxon>Insecta</taxon>
        <taxon>Pterygota</taxon>
        <taxon>Neoptera</taxon>
        <taxon>Endopterygota</taxon>
        <taxon>Diptera</taxon>
        <taxon>Brachycera</taxon>
        <taxon>Stratiomyomorpha</taxon>
        <taxon>Stratiomyidae</taxon>
        <taxon>Hermetiinae</taxon>
        <taxon>Hermetia</taxon>
    </lineage>
</organism>
<proteinExistence type="predicted"/>
<evidence type="ECO:0000256" key="1">
    <source>
        <dbReference type="ARBA" id="ARBA00022614"/>
    </source>
</evidence>
<name>A0A7R8YNM4_HERIL</name>
<evidence type="ECO:0000313" key="7">
    <source>
        <dbReference type="EMBL" id="CAD7078615.1"/>
    </source>
</evidence>
<keyword evidence="5" id="KW-0472">Membrane</keyword>
<keyword evidence="2" id="KW-0732">Signal</keyword>
<keyword evidence="5" id="KW-1133">Transmembrane helix</keyword>
<dbReference type="PANTHER" id="PTHR24369">
    <property type="entry name" value="ANTIGEN BSP, PUTATIVE-RELATED"/>
    <property type="match status" value="1"/>
</dbReference>
<dbReference type="Gene3D" id="3.80.10.10">
    <property type="entry name" value="Ribonuclease Inhibitor"/>
    <property type="match status" value="3"/>
</dbReference>
<dbReference type="Pfam" id="PF13855">
    <property type="entry name" value="LRR_8"/>
    <property type="match status" value="2"/>
</dbReference>
<feature type="transmembrane region" description="Helical" evidence="5">
    <location>
        <begin position="496"/>
        <end position="516"/>
    </location>
</feature>
<dbReference type="PROSITE" id="PS51450">
    <property type="entry name" value="LRR"/>
    <property type="match status" value="2"/>
</dbReference>
<accession>A0A7R8YNM4</accession>
<dbReference type="AlphaFoldDB" id="A0A7R8YNM4"/>
<dbReference type="InterPro" id="IPR032675">
    <property type="entry name" value="LRR_dom_sf"/>
</dbReference>
<keyword evidence="1" id="KW-0433">Leucine-rich repeat</keyword>
<dbReference type="InterPro" id="IPR001611">
    <property type="entry name" value="Leu-rich_rpt"/>
</dbReference>
<evidence type="ECO:0000313" key="8">
    <source>
        <dbReference type="Proteomes" id="UP000594454"/>
    </source>
</evidence>
<dbReference type="InterPro" id="IPR050541">
    <property type="entry name" value="LRR_TM_domain-containing"/>
</dbReference>
<keyword evidence="3" id="KW-0677">Repeat</keyword>
<evidence type="ECO:0000259" key="6">
    <source>
        <dbReference type="SMART" id="SM00082"/>
    </source>
</evidence>
<keyword evidence="5" id="KW-0812">Transmembrane</keyword>
<feature type="domain" description="LRRCT" evidence="6">
    <location>
        <begin position="244"/>
        <end position="296"/>
    </location>
</feature>
<evidence type="ECO:0000256" key="5">
    <source>
        <dbReference type="SAM" id="Phobius"/>
    </source>
</evidence>
<dbReference type="OrthoDB" id="2151624at2759"/>
<sequence length="559" mass="62998">MKRIHKLTLAGLNRSLQALGFPSNNFAIMPTNAISYLTSLERFDISNNRVEVLSASDFQTLGNLTYLDLSDNLISKMSNETFSNLKSLKTLKLGGNRLGDHPVNFQAFRLCYNLRELNIRSNVITGSLTPSTLPKLKNLEILNLERNLIRSVQKEAFDGFVNLKSLHLSHNQIDVLQDHAFYNLKRLEFLDLSYNGIVAVSNASLQHLTYLKTLDLTHNFLRALTSDLISPLPSLESLMLGDENPLACDCSIHYFTEWLRTSKITTNNFSNALCATPPHLEGAPLSEVGPEFLLCDADDFEDDNVTTPDQTETIHHTKSLANTRDFSERIFLSDLHFSSDYGLILTWTVNLQDDYTCDAMFVYKEENSSEILIDDSMIHCERERINGENTINVIVPNSYTLLLEERYRFCLVLISQKNLDPELEIGCSNVTKLQTNEQSIKFGKGILERKPNTSLEIQTIEEKESIETNSKIDDEDSKSMQRKNPVYGLCGNINNYLPGIYLGATIATISLFLWGISKIRRISICSSISSTRCFQNPAGPTMDHERGSGYSKLQASTTL</sequence>
<dbReference type="EMBL" id="LR899009">
    <property type="protein sequence ID" value="CAD7078615.1"/>
    <property type="molecule type" value="Genomic_DNA"/>
</dbReference>
<evidence type="ECO:0000256" key="3">
    <source>
        <dbReference type="ARBA" id="ARBA00022737"/>
    </source>
</evidence>
<feature type="region of interest" description="Disordered" evidence="4">
    <location>
        <begin position="536"/>
        <end position="559"/>
    </location>
</feature>
<protein>
    <recommendedName>
        <fullName evidence="6">LRRCT domain-containing protein</fullName>
    </recommendedName>
</protein>
<dbReference type="InterPro" id="IPR000483">
    <property type="entry name" value="Cys-rich_flank_reg_C"/>
</dbReference>
<dbReference type="SMART" id="SM00369">
    <property type="entry name" value="LRR_TYP"/>
    <property type="match status" value="7"/>
</dbReference>